<dbReference type="Pfam" id="PF13730">
    <property type="entry name" value="HTH_36"/>
    <property type="match status" value="1"/>
</dbReference>
<dbReference type="InterPro" id="IPR036390">
    <property type="entry name" value="WH_DNA-bd_sf"/>
</dbReference>
<evidence type="ECO:0000313" key="3">
    <source>
        <dbReference type="Proteomes" id="UP001211015"/>
    </source>
</evidence>
<evidence type="ECO:0000256" key="1">
    <source>
        <dbReference type="SAM" id="MobiDB-lite"/>
    </source>
</evidence>
<dbReference type="Proteomes" id="UP001211015">
    <property type="component" value="Unassembled WGS sequence"/>
</dbReference>
<name>A0AAW6EEP3_9FIRM</name>
<dbReference type="EMBL" id="JAQMLV010000014">
    <property type="protein sequence ID" value="MDB8745500.1"/>
    <property type="molecule type" value="Genomic_DNA"/>
</dbReference>
<reference evidence="2" key="1">
    <citation type="submission" date="2023-01" db="EMBL/GenBank/DDBJ databases">
        <title>Human gut microbiome strain richness.</title>
        <authorList>
            <person name="Chen-Liaw A."/>
        </authorList>
    </citation>
    <scope>NUCLEOTIDE SEQUENCE</scope>
    <source>
        <strain evidence="2">1001275st1_F4_1001275B_160808</strain>
    </source>
</reference>
<organism evidence="2 3">
    <name type="scientific">Ruminococcus bicirculans</name>
    <name type="common">ex Wegman et al. 2014</name>
    <dbReference type="NCBI Taxonomy" id="1160721"/>
    <lineage>
        <taxon>Bacteria</taxon>
        <taxon>Bacillati</taxon>
        <taxon>Bacillota</taxon>
        <taxon>Clostridia</taxon>
        <taxon>Eubacteriales</taxon>
        <taxon>Oscillospiraceae</taxon>
        <taxon>Ruminococcus</taxon>
    </lineage>
</organism>
<gene>
    <name evidence="2" type="ORF">PNU62_10765</name>
</gene>
<dbReference type="Gene3D" id="1.10.10.10">
    <property type="entry name" value="Winged helix-like DNA-binding domain superfamily/Winged helix DNA-binding domain"/>
    <property type="match status" value="1"/>
</dbReference>
<proteinExistence type="predicted"/>
<dbReference type="InterPro" id="IPR036388">
    <property type="entry name" value="WH-like_DNA-bd_sf"/>
</dbReference>
<dbReference type="RefSeq" id="WP_195389148.1">
    <property type="nucleotide sequence ID" value="NZ_JADNGL010000028.1"/>
</dbReference>
<accession>A0AAW6EEP3</accession>
<evidence type="ECO:0000313" key="2">
    <source>
        <dbReference type="EMBL" id="MDB8745500.1"/>
    </source>
</evidence>
<protein>
    <submittedName>
        <fullName evidence="2">Helix-turn-helix domain-containing protein</fullName>
    </submittedName>
</protein>
<dbReference type="SUPFAM" id="SSF46785">
    <property type="entry name" value="Winged helix' DNA-binding domain"/>
    <property type="match status" value="1"/>
</dbReference>
<comment type="caution">
    <text evidence="2">The sequence shown here is derived from an EMBL/GenBank/DDBJ whole genome shotgun (WGS) entry which is preliminary data.</text>
</comment>
<feature type="region of interest" description="Disordered" evidence="1">
    <location>
        <begin position="81"/>
        <end position="101"/>
    </location>
</feature>
<dbReference type="AlphaFoldDB" id="A0AAW6EEP3"/>
<sequence>MIFPKRIYDLGLSHKAVAVYCYLANRADKNGECFPSVRRIAEDLSISKSTVFRAFNELEESGSLERFPRYHPQGGRRSSLYRIKGEITNTNRSEKRGDKLV</sequence>
<feature type="compositionally biased region" description="Basic and acidic residues" evidence="1">
    <location>
        <begin position="92"/>
        <end position="101"/>
    </location>
</feature>